<reference evidence="1" key="1">
    <citation type="submission" date="2018-01" db="EMBL/GenBank/DDBJ databases">
        <title>Genomic characterization of Leptospira inadai serogroup Lyme isolated from captured rat in Brazil and comparative analysis with human reference strain.</title>
        <authorList>
            <person name="Moreno L.Z."/>
            <person name="Loureiro A.P."/>
            <person name="Miraglia F."/>
            <person name="Kremer F.S."/>
            <person name="Eslabao M.R."/>
            <person name="Dellagostin O.A."/>
            <person name="Lilenbaum W."/>
            <person name="Moreno A.M."/>
        </authorList>
    </citation>
    <scope>NUCLEOTIDE SEQUENCE [LARGE SCALE GENOMIC DNA]</scope>
    <source>
        <strain evidence="1">M34/99</strain>
    </source>
</reference>
<comment type="caution">
    <text evidence="1">The sequence shown here is derived from an EMBL/GenBank/DDBJ whole genome shotgun (WGS) entry which is preliminary data.</text>
</comment>
<accession>A0ABX4YHD0</accession>
<evidence type="ECO:0000313" key="1">
    <source>
        <dbReference type="EMBL" id="PNV74664.1"/>
    </source>
</evidence>
<evidence type="ECO:0000313" key="2">
    <source>
        <dbReference type="Proteomes" id="UP000094669"/>
    </source>
</evidence>
<name>A0ABX4YHD0_9LEPT</name>
<sequence length="64" mass="7007">MISSFLSITASEVPRISAPPTLVRLIENSNHFSIGRNRDSRHLPFYACNQNSIGSNQAGICSET</sequence>
<organism evidence="1 2">
    <name type="scientific">Leptospira inadai serovar Lyme</name>
    <dbReference type="NCBI Taxonomy" id="293084"/>
    <lineage>
        <taxon>Bacteria</taxon>
        <taxon>Pseudomonadati</taxon>
        <taxon>Spirochaetota</taxon>
        <taxon>Spirochaetia</taxon>
        <taxon>Leptospirales</taxon>
        <taxon>Leptospiraceae</taxon>
        <taxon>Leptospira</taxon>
    </lineage>
</organism>
<dbReference type="EMBL" id="MCRM02000011">
    <property type="protein sequence ID" value="PNV74664.1"/>
    <property type="molecule type" value="Genomic_DNA"/>
</dbReference>
<protein>
    <recommendedName>
        <fullName evidence="3">Lipoprotein</fullName>
    </recommendedName>
</protein>
<gene>
    <name evidence="1" type="ORF">BES34_011800</name>
</gene>
<dbReference type="Proteomes" id="UP000094669">
    <property type="component" value="Unassembled WGS sequence"/>
</dbReference>
<evidence type="ECO:0008006" key="3">
    <source>
        <dbReference type="Google" id="ProtNLM"/>
    </source>
</evidence>
<proteinExistence type="predicted"/>
<keyword evidence="2" id="KW-1185">Reference proteome</keyword>